<dbReference type="GO" id="GO:0046872">
    <property type="term" value="F:metal ion binding"/>
    <property type="evidence" value="ECO:0007669"/>
    <property type="project" value="UniProtKB-KW"/>
</dbReference>
<proteinExistence type="inferred from homology"/>
<comment type="pathway">
    <text evidence="4">Protein modification; protein glycosylation.</text>
</comment>
<feature type="transmembrane region" description="Helical" evidence="16">
    <location>
        <begin position="153"/>
        <end position="169"/>
    </location>
</feature>
<keyword evidence="7" id="KW-0328">Glycosyltransferase</keyword>
<evidence type="ECO:0000256" key="5">
    <source>
        <dbReference type="ARBA" id="ARBA00010810"/>
    </source>
</evidence>
<keyword evidence="8" id="KW-0808">Transferase</keyword>
<dbReference type="InterPro" id="IPR048307">
    <property type="entry name" value="STT3_N"/>
</dbReference>
<evidence type="ECO:0000256" key="2">
    <source>
        <dbReference type="ARBA" id="ARBA00001946"/>
    </source>
</evidence>
<feature type="transmembrane region" description="Helical" evidence="16">
    <location>
        <begin position="23"/>
        <end position="43"/>
    </location>
</feature>
<dbReference type="Gene3D" id="3.40.50.12610">
    <property type="match status" value="1"/>
</dbReference>
<comment type="catalytic activity">
    <reaction evidence="15">
        <text>a di-trans,poly-cis-dolichyl diphosphooligosaccharide + L-asparaginyl-[protein] = N(4)-(oligosaccharide-(1-&gt;4)-N-acetyl-beta-D-glucosaminyl-(1-&gt;4)-N-acetyl-beta-D-glucosaminyl)-L-asparaginyl-[protein] + a di-trans,poly-cis-dolichyl diphosphate + H(+)</text>
        <dbReference type="Rhea" id="RHEA:22980"/>
        <dbReference type="Rhea" id="RHEA-COMP:12804"/>
        <dbReference type="Rhea" id="RHEA-COMP:12805"/>
        <dbReference type="Rhea" id="RHEA-COMP:19506"/>
        <dbReference type="Rhea" id="RHEA-COMP:19509"/>
        <dbReference type="ChEBI" id="CHEBI:15378"/>
        <dbReference type="ChEBI" id="CHEBI:50347"/>
        <dbReference type="ChEBI" id="CHEBI:57497"/>
        <dbReference type="ChEBI" id="CHEBI:57570"/>
        <dbReference type="ChEBI" id="CHEBI:132529"/>
        <dbReference type="EC" id="2.4.99.18"/>
    </reaction>
</comment>
<evidence type="ECO:0000256" key="8">
    <source>
        <dbReference type="ARBA" id="ARBA00022679"/>
    </source>
</evidence>
<organism evidence="18 19">
    <name type="scientific">Cyanidium caldarium</name>
    <name type="common">Red alga</name>
    <dbReference type="NCBI Taxonomy" id="2771"/>
    <lineage>
        <taxon>Eukaryota</taxon>
        <taxon>Rhodophyta</taxon>
        <taxon>Bangiophyceae</taxon>
        <taxon>Cyanidiales</taxon>
        <taxon>Cyanidiaceae</taxon>
        <taxon>Cyanidium</taxon>
    </lineage>
</organism>
<dbReference type="GO" id="GO:0012505">
    <property type="term" value="C:endomembrane system"/>
    <property type="evidence" value="ECO:0007669"/>
    <property type="project" value="UniProtKB-SubCell"/>
</dbReference>
<evidence type="ECO:0000256" key="14">
    <source>
        <dbReference type="ARBA" id="ARBA00023211"/>
    </source>
</evidence>
<evidence type="ECO:0000256" key="6">
    <source>
        <dbReference type="ARBA" id="ARBA00012605"/>
    </source>
</evidence>
<evidence type="ECO:0000256" key="12">
    <source>
        <dbReference type="ARBA" id="ARBA00022989"/>
    </source>
</evidence>
<name>A0AAV9ISE5_CYACA</name>
<keyword evidence="12 16" id="KW-1133">Transmembrane helix</keyword>
<feature type="domain" description="Oligosaccharyl transferase STT3 N-terminal" evidence="17">
    <location>
        <begin position="29"/>
        <end position="426"/>
    </location>
</feature>
<evidence type="ECO:0000256" key="16">
    <source>
        <dbReference type="SAM" id="Phobius"/>
    </source>
</evidence>
<evidence type="ECO:0000256" key="13">
    <source>
        <dbReference type="ARBA" id="ARBA00023136"/>
    </source>
</evidence>
<keyword evidence="14" id="KW-0464">Manganese</keyword>
<sequence>MSQPLRPSLARLTSLLTPAQQELLLRSTVLALTAVLAFVVRLFSVLRYEAVIHEFDPYFNYRATRVLVEKGLYEFWNWFDDTSWYPLGRDVGGTVYAGTMYSAALLFWVCRALGFPIDVRNACVFTSPLWASLTTLAMYNFTNEIAGGCDKTPGLLAAALVSIVPGYISRSVAGSFDNECVAIFALIQTFYLFLKAVNTGSLLWALACCLGYLYMVACWGGYIFIINLIPIYVIVMVSMGRYSHRLYVAYSVVYVLGTLLSMQIRFVGFQAVQSSEHMSAAAVFVLLQLYCLARWVQSLVPERTFREFLRLLVIGSAAALGLVALVATGTGYIVPWTGRFYTLLDPTYATKHIPIIASVSEHQPTAWASYFFDLHMLTVLAPLGLYYCFTALSDTVVFAVLYFACAVYFSGVMVRLMLVLAPAACAMGAIGATSLLRSFMTDVKGAMQESRMWNGHAAVSAAVSPSTSASLGSSIRSGRRLRVEIAAVTILGALLLTGSYVRHSTWATSEAYSSPSIVLLGHGPEGRIVIDDFREAYYWLGSNAAEDAKIASWWDYGYQIAGMGFRTTIVDNNTWNFSHIATVGALLNQPEERAYPIARMLDVDYVLVIFGGVLGYASDDINKFLWPVRIAGSVDPNIRESQYLTRRGEYRLDGEAAPAMRESLMYKLCYYRLRDINGGVDRVRGHKIPHLDFSLQHFEEAFSSERFIVRIYRVKPPRNRE</sequence>
<evidence type="ECO:0000256" key="15">
    <source>
        <dbReference type="ARBA" id="ARBA00048829"/>
    </source>
</evidence>
<protein>
    <recommendedName>
        <fullName evidence="6">dolichyl-diphosphooligosaccharide--protein glycotransferase</fullName>
        <ecNumber evidence="6">2.4.99.18</ecNumber>
    </recommendedName>
</protein>
<comment type="caution">
    <text evidence="18">The sequence shown here is derived from an EMBL/GenBank/DDBJ whole genome shotgun (WGS) entry which is preliminary data.</text>
</comment>
<keyword evidence="11" id="KW-0460">Magnesium</keyword>
<feature type="transmembrane region" description="Helical" evidence="16">
    <location>
        <begin position="181"/>
        <end position="206"/>
    </location>
</feature>
<evidence type="ECO:0000256" key="4">
    <source>
        <dbReference type="ARBA" id="ARBA00004922"/>
    </source>
</evidence>
<keyword evidence="10" id="KW-0479">Metal-binding</keyword>
<dbReference type="EMBL" id="JANCYW010000004">
    <property type="protein sequence ID" value="KAK4535232.1"/>
    <property type="molecule type" value="Genomic_DNA"/>
</dbReference>
<dbReference type="PANTHER" id="PTHR13872">
    <property type="entry name" value="DOLICHYL-DIPHOSPHOOLIGOSACCHARIDE--PROTEIN GLYCOSYLTRANSFERASE SUBUNIT"/>
    <property type="match status" value="1"/>
</dbReference>
<evidence type="ECO:0000256" key="3">
    <source>
        <dbReference type="ARBA" id="ARBA00004127"/>
    </source>
</evidence>
<dbReference type="AlphaFoldDB" id="A0AAV9ISE5"/>
<comment type="subcellular location">
    <subcellularLocation>
        <location evidence="3">Endomembrane system</location>
        <topology evidence="3">Multi-pass membrane protein</topology>
    </subcellularLocation>
</comment>
<feature type="transmembrane region" description="Helical" evidence="16">
    <location>
        <begin position="278"/>
        <end position="296"/>
    </location>
</feature>
<dbReference type="Proteomes" id="UP001301350">
    <property type="component" value="Unassembled WGS sequence"/>
</dbReference>
<feature type="transmembrane region" description="Helical" evidence="16">
    <location>
        <begin position="247"/>
        <end position="266"/>
    </location>
</feature>
<comment type="similarity">
    <text evidence="5">Belongs to the STT3 family.</text>
</comment>
<dbReference type="EC" id="2.4.99.18" evidence="6"/>
<evidence type="ECO:0000256" key="10">
    <source>
        <dbReference type="ARBA" id="ARBA00022723"/>
    </source>
</evidence>
<feature type="transmembrane region" description="Helical" evidence="16">
    <location>
        <begin position="212"/>
        <end position="235"/>
    </location>
</feature>
<dbReference type="InterPro" id="IPR003674">
    <property type="entry name" value="Oligo_trans_STT3"/>
</dbReference>
<dbReference type="GO" id="GO:0004579">
    <property type="term" value="F:dolichyl-diphosphooligosaccharide-protein glycotransferase activity"/>
    <property type="evidence" value="ECO:0007669"/>
    <property type="project" value="UniProtKB-EC"/>
</dbReference>
<accession>A0AAV9ISE5</accession>
<comment type="cofactor">
    <cofactor evidence="1">
        <name>Mn(2+)</name>
        <dbReference type="ChEBI" id="CHEBI:29035"/>
    </cofactor>
</comment>
<evidence type="ECO:0000256" key="1">
    <source>
        <dbReference type="ARBA" id="ARBA00001936"/>
    </source>
</evidence>
<feature type="transmembrane region" description="Helical" evidence="16">
    <location>
        <begin position="91"/>
        <end position="110"/>
    </location>
</feature>
<evidence type="ECO:0000256" key="7">
    <source>
        <dbReference type="ARBA" id="ARBA00022676"/>
    </source>
</evidence>
<evidence type="ECO:0000313" key="18">
    <source>
        <dbReference type="EMBL" id="KAK4535232.1"/>
    </source>
</evidence>
<feature type="transmembrane region" description="Helical" evidence="16">
    <location>
        <begin position="122"/>
        <end position="141"/>
    </location>
</feature>
<evidence type="ECO:0000313" key="19">
    <source>
        <dbReference type="Proteomes" id="UP001301350"/>
    </source>
</evidence>
<evidence type="ECO:0000256" key="11">
    <source>
        <dbReference type="ARBA" id="ARBA00022842"/>
    </source>
</evidence>
<keyword evidence="9 16" id="KW-0812">Transmembrane</keyword>
<evidence type="ECO:0000259" key="17">
    <source>
        <dbReference type="Pfam" id="PF02516"/>
    </source>
</evidence>
<comment type="cofactor">
    <cofactor evidence="2">
        <name>Mg(2+)</name>
        <dbReference type="ChEBI" id="CHEBI:18420"/>
    </cofactor>
</comment>
<reference evidence="18 19" key="1">
    <citation type="submission" date="2022-07" db="EMBL/GenBank/DDBJ databases">
        <title>Genome-wide signatures of adaptation to extreme environments.</title>
        <authorList>
            <person name="Cho C.H."/>
            <person name="Yoon H.S."/>
        </authorList>
    </citation>
    <scope>NUCLEOTIDE SEQUENCE [LARGE SCALE GENOMIC DNA]</scope>
    <source>
        <strain evidence="18 19">DBV 063 E5</strain>
    </source>
</reference>
<feature type="transmembrane region" description="Helical" evidence="16">
    <location>
        <begin position="308"/>
        <end position="334"/>
    </location>
</feature>
<dbReference type="GO" id="GO:0016020">
    <property type="term" value="C:membrane"/>
    <property type="evidence" value="ECO:0007669"/>
    <property type="project" value="InterPro"/>
</dbReference>
<feature type="transmembrane region" description="Helical" evidence="16">
    <location>
        <begin position="384"/>
        <end position="409"/>
    </location>
</feature>
<dbReference type="PANTHER" id="PTHR13872:SF1">
    <property type="entry name" value="DOLICHYL-DIPHOSPHOOLIGOSACCHARIDE--PROTEIN GLYCOSYLTRANSFERASE SUBUNIT STT3B"/>
    <property type="match status" value="1"/>
</dbReference>
<keyword evidence="19" id="KW-1185">Reference proteome</keyword>
<keyword evidence="13 16" id="KW-0472">Membrane</keyword>
<gene>
    <name evidence="18" type="ORF">CDCA_CDCA04G1257</name>
</gene>
<dbReference type="Pfam" id="PF02516">
    <property type="entry name" value="STT3"/>
    <property type="match status" value="1"/>
</dbReference>
<evidence type="ECO:0000256" key="9">
    <source>
        <dbReference type="ARBA" id="ARBA00022692"/>
    </source>
</evidence>